<dbReference type="SUPFAM" id="SSF75005">
    <property type="entry name" value="Arabinanase/levansucrase/invertase"/>
    <property type="match status" value="1"/>
</dbReference>
<accession>A0A2G9HXP3</accession>
<dbReference type="EC" id="3.2.1.154" evidence="6"/>
<dbReference type="AlphaFoldDB" id="A0A2G9HXP3"/>
<dbReference type="SMART" id="SM00640">
    <property type="entry name" value="Glyco_32"/>
    <property type="match status" value="1"/>
</dbReference>
<dbReference type="Pfam" id="PF00251">
    <property type="entry name" value="Glyco_hydro_32N"/>
    <property type="match status" value="2"/>
</dbReference>
<evidence type="ECO:0000313" key="6">
    <source>
        <dbReference type="EMBL" id="PIN22291.1"/>
    </source>
</evidence>
<feature type="domain" description="Glycosyl hydrolase family 32 N-terminal" evidence="5">
    <location>
        <begin position="42"/>
        <end position="117"/>
    </location>
</feature>
<organism evidence="6 7">
    <name type="scientific">Handroanthus impetiginosus</name>
    <dbReference type="NCBI Taxonomy" id="429701"/>
    <lineage>
        <taxon>Eukaryota</taxon>
        <taxon>Viridiplantae</taxon>
        <taxon>Streptophyta</taxon>
        <taxon>Embryophyta</taxon>
        <taxon>Tracheophyta</taxon>
        <taxon>Spermatophyta</taxon>
        <taxon>Magnoliopsida</taxon>
        <taxon>eudicotyledons</taxon>
        <taxon>Gunneridae</taxon>
        <taxon>Pentapetalae</taxon>
        <taxon>asterids</taxon>
        <taxon>lamiids</taxon>
        <taxon>Lamiales</taxon>
        <taxon>Bignoniaceae</taxon>
        <taxon>Crescentiina</taxon>
        <taxon>Tabebuia alliance</taxon>
        <taxon>Handroanthus</taxon>
    </lineage>
</organism>
<comment type="caution">
    <text evidence="6">The sequence shown here is derived from an EMBL/GenBank/DDBJ whole genome shotgun (WGS) entry which is preliminary data.</text>
</comment>
<evidence type="ECO:0000256" key="2">
    <source>
        <dbReference type="ARBA" id="ARBA00022801"/>
    </source>
</evidence>
<reference evidence="7" key="1">
    <citation type="journal article" date="2018" name="Gigascience">
        <title>Genome assembly of the Pink Ipe (Handroanthus impetiginosus, Bignoniaceae), a highly valued, ecologically keystone Neotropical timber forest tree.</title>
        <authorList>
            <person name="Silva-Junior O.B."/>
            <person name="Grattapaglia D."/>
            <person name="Novaes E."/>
            <person name="Collevatti R.G."/>
        </authorList>
    </citation>
    <scope>NUCLEOTIDE SEQUENCE [LARGE SCALE GENOMIC DNA]</scope>
    <source>
        <strain evidence="7">cv. UFG-1</strain>
    </source>
</reference>
<keyword evidence="2 6" id="KW-0378">Hydrolase</keyword>
<protein>
    <submittedName>
        <fullName evidence="6">Fructan beta-(2,6)-fructosidase</fullName>
        <ecNumber evidence="6">3.2.1.154</ecNumber>
    </submittedName>
</protein>
<name>A0A2G9HXP3_9LAMI</name>
<proteinExistence type="inferred from homology"/>
<dbReference type="InterPro" id="IPR050551">
    <property type="entry name" value="Fructan_Metab_Enzymes"/>
</dbReference>
<dbReference type="Gene3D" id="2.115.10.20">
    <property type="entry name" value="Glycosyl hydrolase domain, family 43"/>
    <property type="match status" value="2"/>
</dbReference>
<keyword evidence="7" id="KW-1185">Reference proteome</keyword>
<dbReference type="InterPro" id="IPR023296">
    <property type="entry name" value="Glyco_hydro_beta-prop_sf"/>
</dbReference>
<dbReference type="OrthoDB" id="202537at2759"/>
<evidence type="ECO:0000313" key="7">
    <source>
        <dbReference type="Proteomes" id="UP000231279"/>
    </source>
</evidence>
<evidence type="ECO:0000256" key="4">
    <source>
        <dbReference type="SAM" id="MobiDB-lite"/>
    </source>
</evidence>
<gene>
    <name evidence="6" type="ORF">CDL12_05012</name>
</gene>
<dbReference type="GO" id="GO:0033949">
    <property type="term" value="F:fructan beta-(2,6)-fructosidase activity"/>
    <property type="evidence" value="ECO:0007669"/>
    <property type="project" value="UniProtKB-EC"/>
</dbReference>
<evidence type="ECO:0000256" key="3">
    <source>
        <dbReference type="ARBA" id="ARBA00023295"/>
    </source>
</evidence>
<dbReference type="CDD" id="cd18624">
    <property type="entry name" value="GH32_Fruct1-like"/>
    <property type="match status" value="1"/>
</dbReference>
<dbReference type="PANTHER" id="PTHR31953">
    <property type="entry name" value="BETA-FRUCTOFURANOSIDASE, INSOLUBLE ISOENZYME CWINV1-RELATED"/>
    <property type="match status" value="1"/>
</dbReference>
<feature type="region of interest" description="Disordered" evidence="4">
    <location>
        <begin position="1"/>
        <end position="31"/>
    </location>
</feature>
<dbReference type="EMBL" id="NKXS01000791">
    <property type="protein sequence ID" value="PIN22291.1"/>
    <property type="molecule type" value="Genomic_DNA"/>
</dbReference>
<evidence type="ECO:0000256" key="1">
    <source>
        <dbReference type="ARBA" id="ARBA00009902"/>
    </source>
</evidence>
<comment type="similarity">
    <text evidence="1">Belongs to the glycosyl hydrolase 32 family.</text>
</comment>
<sequence length="367" mass="41437">MKGSSEDVIEARGTGRTKPKARASNVVHKDLPPNQPYRTAYHFQPPKNWMNGPMIYKGIYHLFYQYNPQGPVWGNITWAHSTSKDLVNWTPQPIALNPTSQQSDINGCWTGSATILPEWIKSPNNPLISPSIENKIDPNSFRDPTTSWLGHDGLWRVIVGNENEHRGMALLYRSKDFVHWTKAKEPLFSTEGSVMWECPDFYPVFSTSKDGVDTSMVGNGIKHVLKASLSDGSFDSYAIGRYDIEKDVFVSEKGSLKIGSELRYDYGKFYASKTFFDSSTKRRILWAWISESTNKSVDIMKGWSGLQGIPRKIWLDKSGKQLMQWPVAEIEKLRTNKVISPSIVLKEGSVHEVLGVTASQVILLLHV</sequence>
<keyword evidence="3 6" id="KW-0326">Glycosidase</keyword>
<dbReference type="STRING" id="429701.A0A2G9HXP3"/>
<dbReference type="InterPro" id="IPR013148">
    <property type="entry name" value="Glyco_hydro_32_N"/>
</dbReference>
<dbReference type="GO" id="GO:0005975">
    <property type="term" value="P:carbohydrate metabolic process"/>
    <property type="evidence" value="ECO:0007669"/>
    <property type="project" value="InterPro"/>
</dbReference>
<evidence type="ECO:0000259" key="5">
    <source>
        <dbReference type="Pfam" id="PF00251"/>
    </source>
</evidence>
<dbReference type="Proteomes" id="UP000231279">
    <property type="component" value="Unassembled WGS sequence"/>
</dbReference>
<feature type="domain" description="Glycosyl hydrolase family 32 N-terminal" evidence="5">
    <location>
        <begin position="118"/>
        <end position="326"/>
    </location>
</feature>
<dbReference type="InterPro" id="IPR001362">
    <property type="entry name" value="Glyco_hydro_32"/>
</dbReference>